<dbReference type="EMBL" id="MLJW01000629">
    <property type="protein sequence ID" value="OIQ84301.1"/>
    <property type="molecule type" value="Genomic_DNA"/>
</dbReference>
<evidence type="ECO:0000259" key="2">
    <source>
        <dbReference type="Pfam" id="PF18920"/>
    </source>
</evidence>
<sequence length="368" mass="38979">MQSLTVYAAERLRAGAARAQIEGEMALLGWSPEQARSALREALIGLGAPAAPVATAAPQPSTALDVGMSLFGFALLAIVVWALVHLGFGLADQAFPDPLGKADARALARSIHSAMASLAVALPGYALAMRWWFARYRVAGTRREPALTRWFTYGVLLCASLTMIGDLITVVYAMLQGEATTRFALKAAWLLLLAALVVALYGLERRQLQYGRSPPRGALASIGATALLLALAGLALGLKLAGTPTTARAQALDVQRAQRLLKLAGCVERYARNGGELPQSLDALLASPSEANCATAARDPLTQAAFDYRVLTPMRDQGSGRSGRFELCAHFERAAPASAGTELGPWQRHAAGRECRALDVRTPVAAPR</sequence>
<feature type="transmembrane region" description="Helical" evidence="1">
    <location>
        <begin position="150"/>
        <end position="175"/>
    </location>
</feature>
<feature type="transmembrane region" description="Helical" evidence="1">
    <location>
        <begin position="70"/>
        <end position="91"/>
    </location>
</feature>
<comment type="caution">
    <text evidence="3">The sequence shown here is derived from an EMBL/GenBank/DDBJ whole genome shotgun (WGS) entry which is preliminary data.</text>
</comment>
<evidence type="ECO:0000256" key="1">
    <source>
        <dbReference type="SAM" id="Phobius"/>
    </source>
</evidence>
<evidence type="ECO:0000313" key="3">
    <source>
        <dbReference type="EMBL" id="OIQ84301.1"/>
    </source>
</evidence>
<keyword evidence="1" id="KW-0472">Membrane</keyword>
<reference evidence="3" key="1">
    <citation type="submission" date="2016-10" db="EMBL/GenBank/DDBJ databases">
        <title>Sequence of Gallionella enrichment culture.</title>
        <authorList>
            <person name="Poehlein A."/>
            <person name="Muehling M."/>
            <person name="Daniel R."/>
        </authorList>
    </citation>
    <scope>NUCLEOTIDE SEQUENCE</scope>
</reference>
<keyword evidence="1" id="KW-0812">Transmembrane</keyword>
<keyword evidence="1" id="KW-1133">Transmembrane helix</keyword>
<dbReference type="AlphaFoldDB" id="A0A1J5R823"/>
<feature type="transmembrane region" description="Helical" evidence="1">
    <location>
        <begin position="187"/>
        <end position="204"/>
    </location>
</feature>
<dbReference type="InterPro" id="IPR043728">
    <property type="entry name" value="DUF5671"/>
</dbReference>
<dbReference type="Pfam" id="PF18920">
    <property type="entry name" value="DUF5671"/>
    <property type="match status" value="1"/>
</dbReference>
<name>A0A1J5R823_9ZZZZ</name>
<feature type="domain" description="DUF5671" evidence="2">
    <location>
        <begin position="70"/>
        <end position="200"/>
    </location>
</feature>
<accession>A0A1J5R823</accession>
<protein>
    <recommendedName>
        <fullName evidence="2">DUF5671 domain-containing protein</fullName>
    </recommendedName>
</protein>
<feature type="transmembrane region" description="Helical" evidence="1">
    <location>
        <begin position="216"/>
        <end position="238"/>
    </location>
</feature>
<organism evidence="3">
    <name type="scientific">mine drainage metagenome</name>
    <dbReference type="NCBI Taxonomy" id="410659"/>
    <lineage>
        <taxon>unclassified sequences</taxon>
        <taxon>metagenomes</taxon>
        <taxon>ecological metagenomes</taxon>
    </lineage>
</organism>
<feature type="transmembrane region" description="Helical" evidence="1">
    <location>
        <begin position="111"/>
        <end position="129"/>
    </location>
</feature>
<proteinExistence type="predicted"/>
<gene>
    <name evidence="3" type="ORF">GALL_338980</name>
</gene>